<gene>
    <name evidence="1" type="ORF">IAC76_03690</name>
</gene>
<dbReference type="SUPFAM" id="SSF56784">
    <property type="entry name" value="HAD-like"/>
    <property type="match status" value="1"/>
</dbReference>
<keyword evidence="1" id="KW-0378">Hydrolase</keyword>
<dbReference type="GO" id="GO:0006281">
    <property type="term" value="P:DNA repair"/>
    <property type="evidence" value="ECO:0007669"/>
    <property type="project" value="TreeGrafter"/>
</dbReference>
<evidence type="ECO:0000313" key="1">
    <source>
        <dbReference type="EMBL" id="MBO8430465.1"/>
    </source>
</evidence>
<dbReference type="NCBIfam" id="TIGR01549">
    <property type="entry name" value="HAD-SF-IA-v1"/>
    <property type="match status" value="1"/>
</dbReference>
<reference evidence="1" key="1">
    <citation type="submission" date="2020-10" db="EMBL/GenBank/DDBJ databases">
        <authorList>
            <person name="Gilroy R."/>
        </authorList>
    </citation>
    <scope>NUCLEOTIDE SEQUENCE</scope>
    <source>
        <strain evidence="1">10192</strain>
    </source>
</reference>
<dbReference type="SFLD" id="SFLDS00003">
    <property type="entry name" value="Haloacid_Dehalogenase"/>
    <property type="match status" value="1"/>
</dbReference>
<name>A0A9D9DQR8_9BACT</name>
<dbReference type="SFLD" id="SFLDG01135">
    <property type="entry name" value="C1.5.6:_HAD__Beta-PGM__Phospha"/>
    <property type="match status" value="1"/>
</dbReference>
<dbReference type="Proteomes" id="UP000823632">
    <property type="component" value="Unassembled WGS sequence"/>
</dbReference>
<sequence length="218" mass="24292">MINTIIFDLDGTLLNTLEDLKLSTNYALKTFNYPERTLDEVRNFVGNGVSKLIERAIPHGKANPDFEACLKCFKEHYANTLQAHTVPYDGIIEMLTKLKNNGWKIAVVSNKFDIAVKDLCKRYFNDLIHIAIGESEQTKPKPAPDGVFKAILELNSTVANAVYSGDSDVDVQTAHNAGLKCIGVTWGFRDINILNNAGADYIIDKPEEIFDILNKLNS</sequence>
<comment type="caution">
    <text evidence="1">The sequence shown here is derived from an EMBL/GenBank/DDBJ whole genome shotgun (WGS) entry which is preliminary data.</text>
</comment>
<protein>
    <submittedName>
        <fullName evidence="1">HAD family hydrolase</fullName>
    </submittedName>
</protein>
<evidence type="ECO:0000313" key="2">
    <source>
        <dbReference type="Proteomes" id="UP000823632"/>
    </source>
</evidence>
<dbReference type="InterPro" id="IPR023198">
    <property type="entry name" value="PGP-like_dom2"/>
</dbReference>
<dbReference type="PANTHER" id="PTHR43434">
    <property type="entry name" value="PHOSPHOGLYCOLATE PHOSPHATASE"/>
    <property type="match status" value="1"/>
</dbReference>
<dbReference type="PANTHER" id="PTHR43434:SF1">
    <property type="entry name" value="PHOSPHOGLYCOLATE PHOSPHATASE"/>
    <property type="match status" value="1"/>
</dbReference>
<dbReference type="Pfam" id="PF13419">
    <property type="entry name" value="HAD_2"/>
    <property type="match status" value="1"/>
</dbReference>
<dbReference type="Gene3D" id="1.10.150.240">
    <property type="entry name" value="Putative phosphatase, domain 2"/>
    <property type="match status" value="1"/>
</dbReference>
<dbReference type="AlphaFoldDB" id="A0A9D9DQR8"/>
<dbReference type="GO" id="GO:0008967">
    <property type="term" value="F:phosphoglycolate phosphatase activity"/>
    <property type="evidence" value="ECO:0007669"/>
    <property type="project" value="TreeGrafter"/>
</dbReference>
<proteinExistence type="predicted"/>
<dbReference type="EMBL" id="JADIND010000079">
    <property type="protein sequence ID" value="MBO8430465.1"/>
    <property type="molecule type" value="Genomic_DNA"/>
</dbReference>
<dbReference type="InterPro" id="IPR036412">
    <property type="entry name" value="HAD-like_sf"/>
</dbReference>
<dbReference type="InterPro" id="IPR023214">
    <property type="entry name" value="HAD_sf"/>
</dbReference>
<reference evidence="1" key="2">
    <citation type="journal article" date="2021" name="PeerJ">
        <title>Extensive microbial diversity within the chicken gut microbiome revealed by metagenomics and culture.</title>
        <authorList>
            <person name="Gilroy R."/>
            <person name="Ravi A."/>
            <person name="Getino M."/>
            <person name="Pursley I."/>
            <person name="Horton D.L."/>
            <person name="Alikhan N.F."/>
            <person name="Baker D."/>
            <person name="Gharbi K."/>
            <person name="Hall N."/>
            <person name="Watson M."/>
            <person name="Adriaenssens E.M."/>
            <person name="Foster-Nyarko E."/>
            <person name="Jarju S."/>
            <person name="Secka A."/>
            <person name="Antonio M."/>
            <person name="Oren A."/>
            <person name="Chaudhuri R.R."/>
            <person name="La Ragione R."/>
            <person name="Hildebrand F."/>
            <person name="Pallen M.J."/>
        </authorList>
    </citation>
    <scope>NUCLEOTIDE SEQUENCE</scope>
    <source>
        <strain evidence="1">10192</strain>
    </source>
</reference>
<accession>A0A9D9DQR8</accession>
<dbReference type="InterPro" id="IPR041492">
    <property type="entry name" value="HAD_2"/>
</dbReference>
<organism evidence="1 2">
    <name type="scientific">Candidatus Scatousia excrementipullorum</name>
    <dbReference type="NCBI Taxonomy" id="2840936"/>
    <lineage>
        <taxon>Bacteria</taxon>
        <taxon>Candidatus Scatousia</taxon>
    </lineage>
</organism>
<dbReference type="SFLD" id="SFLDG01129">
    <property type="entry name" value="C1.5:_HAD__Beta-PGM__Phosphata"/>
    <property type="match status" value="1"/>
</dbReference>
<dbReference type="GO" id="GO:0005829">
    <property type="term" value="C:cytosol"/>
    <property type="evidence" value="ECO:0007669"/>
    <property type="project" value="TreeGrafter"/>
</dbReference>
<dbReference type="Gene3D" id="3.40.50.1000">
    <property type="entry name" value="HAD superfamily/HAD-like"/>
    <property type="match status" value="1"/>
</dbReference>
<dbReference type="InterPro" id="IPR050155">
    <property type="entry name" value="HAD-like_hydrolase_sf"/>
</dbReference>
<dbReference type="InterPro" id="IPR006439">
    <property type="entry name" value="HAD-SF_hydro_IA"/>
</dbReference>